<name>A0A3B0UAE0_9ZZZZ</name>
<proteinExistence type="predicted"/>
<gene>
    <name evidence="1" type="ORF">MNBD_BACTEROID01-2831</name>
</gene>
<accession>A0A3B0UAE0</accession>
<reference evidence="1" key="1">
    <citation type="submission" date="2018-06" db="EMBL/GenBank/DDBJ databases">
        <authorList>
            <person name="Zhirakovskaya E."/>
        </authorList>
    </citation>
    <scope>NUCLEOTIDE SEQUENCE</scope>
</reference>
<evidence type="ECO:0008006" key="2">
    <source>
        <dbReference type="Google" id="ProtNLM"/>
    </source>
</evidence>
<dbReference type="AlphaFoldDB" id="A0A3B0UAE0"/>
<dbReference type="Pfam" id="PF06980">
    <property type="entry name" value="DUF1302"/>
    <property type="match status" value="1"/>
</dbReference>
<sequence>MKIKGLTLALLLLTFQSVIAQNPDISGFARNYTGVLFDNGDFAILQNTFNLNISKMGGKIAFKANPLLYHYNGDSLDLRLRELYVDLYFNNFDLRIGKQQVVWGKADGVFITDIVSPLNLTEFLLPDFDEIRIGVNAVKFDYYFGNSTFEVIGIPVFTPTERPATGSIWYKQPEFMASTTFDWSKTDVKPSLGNSELFVKYSALTSKIDFELMGGYTWDDNPAFHVTKQFDMATGNPVLTGLNITPEHHRLTVAGGAFSTEIKGVVLRGEAAWYNGKYFQSEDPLSKDALVKKNYLHYVAGLDFNIGSVKLSTQFIQQAILNHEKNMVDEKTENTMTFLARYDMLRETLHLELFSYIGLTNEDALVRPKITYDFEDSFSILLGSNIFVGNRGGQFGQYKDNSMAYIKLKYSF</sequence>
<organism evidence="1">
    <name type="scientific">hydrothermal vent metagenome</name>
    <dbReference type="NCBI Taxonomy" id="652676"/>
    <lineage>
        <taxon>unclassified sequences</taxon>
        <taxon>metagenomes</taxon>
        <taxon>ecological metagenomes</taxon>
    </lineage>
</organism>
<evidence type="ECO:0000313" key="1">
    <source>
        <dbReference type="EMBL" id="VAW22327.1"/>
    </source>
</evidence>
<dbReference type="EMBL" id="UOEP01000170">
    <property type="protein sequence ID" value="VAW22327.1"/>
    <property type="molecule type" value="Genomic_DNA"/>
</dbReference>
<protein>
    <recommendedName>
        <fullName evidence="2">Porin</fullName>
    </recommendedName>
</protein>
<dbReference type="InterPro" id="IPR010727">
    <property type="entry name" value="DUF1302"/>
</dbReference>